<keyword evidence="6" id="KW-0067">ATP-binding</keyword>
<reference evidence="11 12" key="1">
    <citation type="submission" date="2007-08" db="EMBL/GenBank/DDBJ databases">
        <title>Complete sequence of Thermotoga lettingae TMO.</title>
        <authorList>
            <consortium name="US DOE Joint Genome Institute"/>
            <person name="Copeland A."/>
            <person name="Lucas S."/>
            <person name="Lapidus A."/>
            <person name="Barry K."/>
            <person name="Glavina del Rio T."/>
            <person name="Dalin E."/>
            <person name="Tice H."/>
            <person name="Pitluck S."/>
            <person name="Foster B."/>
            <person name="Bruce D."/>
            <person name="Schmutz J."/>
            <person name="Larimer F."/>
            <person name="Land M."/>
            <person name="Hauser L."/>
            <person name="Kyrpides N."/>
            <person name="Mikhailova N."/>
            <person name="Nelson K."/>
            <person name="Gogarten J.P."/>
            <person name="Noll K."/>
            <person name="Richardson P."/>
        </authorList>
    </citation>
    <scope>NUCLEOTIDE SEQUENCE [LARGE SCALE GENOMIC DNA]</scope>
    <source>
        <strain evidence="12">ATCC BAA-301 / DSM 14385 / NBRC 107922 / TMO</strain>
    </source>
</reference>
<keyword evidence="2 8" id="KW-0808">Transferase</keyword>
<evidence type="ECO:0000256" key="1">
    <source>
        <dbReference type="ARBA" id="ARBA00009156"/>
    </source>
</evidence>
<keyword evidence="4 8" id="KW-0418">Kinase</keyword>
<reference evidence="11 12" key="2">
    <citation type="journal article" date="2009" name="Proc. Natl. Acad. Sci. U.S.A.">
        <title>On the chimeric nature, thermophilic origin, and phylogenetic placement of the Thermotogales.</title>
        <authorList>
            <person name="Zhaxybayeva O."/>
            <person name="Swithers K.S."/>
            <person name="Lapierre P."/>
            <person name="Fournier G.P."/>
            <person name="Bickhart D.M."/>
            <person name="DeBoy R.T."/>
            <person name="Nelson K.E."/>
            <person name="Nesbo C.L."/>
            <person name="Doolittle W.F."/>
            <person name="Gogarten J.P."/>
            <person name="Noll K.M."/>
        </authorList>
    </citation>
    <scope>NUCLEOTIDE SEQUENCE [LARGE SCALE GENOMIC DNA]</scope>
    <source>
        <strain evidence="12">ATCC BAA-301 / DSM 14385 / NBRC 107922 / TMO</strain>
    </source>
</reference>
<dbReference type="FunFam" id="3.30.420.40:FF:000008">
    <property type="entry name" value="Glycerol kinase"/>
    <property type="match status" value="1"/>
</dbReference>
<dbReference type="GO" id="GO:0004370">
    <property type="term" value="F:glycerol kinase activity"/>
    <property type="evidence" value="ECO:0007669"/>
    <property type="project" value="TreeGrafter"/>
</dbReference>
<dbReference type="Gene3D" id="3.30.420.40">
    <property type="match status" value="2"/>
</dbReference>
<dbReference type="Proteomes" id="UP000002016">
    <property type="component" value="Chromosome"/>
</dbReference>
<dbReference type="KEGG" id="tle:Tlet_1331"/>
<evidence type="ECO:0000256" key="5">
    <source>
        <dbReference type="ARBA" id="ARBA00022798"/>
    </source>
</evidence>
<dbReference type="PANTHER" id="PTHR10196:SF69">
    <property type="entry name" value="GLYCEROL KINASE"/>
    <property type="match status" value="1"/>
</dbReference>
<dbReference type="RefSeq" id="WP_012003364.1">
    <property type="nucleotide sequence ID" value="NC_009828.1"/>
</dbReference>
<sequence>MEKYILAIDQSTTGTKAILFDHKLNLVKRATEHHTQYYPRPGWIEHDPKEILKKTFLACKNLLKDINPQNIAAVSVANQRETTVMWNKDGEPIYNAIVWQCQRGKNICEKLKEKGYEKTIKQKTGLLIDPYFSASKVAWILENVEKLKYRIQSENIFFGTIDSWLIYNLCENHPHLTDYSNASRTMLFNIHSLEWDKEILDLFKIPIKIMPGLLPSDEIFGYTDLNGILPKKIPIIGVMGDSSAALYGQMGHNYGDSKATYGTGTSIMINLQNKKPILNSGVLSIGWVVNGKTTYVAEGNIHSSGDTLKWITEQLELAKMDEIEELAISVDSNNGVYFVPAFNGLGAPYWKNKARAIICGISRGTTKAHLVRAAVESIAFQVNDLFSSLVEETKLQPSNLKVDGGATKNRFLMQFQADILNLPVYVNNVEECSARGVALIAANKIGLVQFDEIPINYTKYLPNMPSDIRDKYLKEWHIAVRRTISC</sequence>
<dbReference type="GO" id="GO:0019563">
    <property type="term" value="P:glycerol catabolic process"/>
    <property type="evidence" value="ECO:0007669"/>
    <property type="project" value="TreeGrafter"/>
</dbReference>
<dbReference type="OrthoDB" id="9805576at2"/>
<dbReference type="SUPFAM" id="SSF53067">
    <property type="entry name" value="Actin-like ATPase domain"/>
    <property type="match status" value="2"/>
</dbReference>
<dbReference type="PIRSF" id="PIRSF000538">
    <property type="entry name" value="GlpK"/>
    <property type="match status" value="1"/>
</dbReference>
<dbReference type="GO" id="GO:0005829">
    <property type="term" value="C:cytosol"/>
    <property type="evidence" value="ECO:0007669"/>
    <property type="project" value="TreeGrafter"/>
</dbReference>
<dbReference type="GO" id="GO:0005524">
    <property type="term" value="F:ATP binding"/>
    <property type="evidence" value="ECO:0007669"/>
    <property type="project" value="UniProtKB-KW"/>
</dbReference>
<evidence type="ECO:0000256" key="2">
    <source>
        <dbReference type="ARBA" id="ARBA00022679"/>
    </source>
</evidence>
<dbReference type="STRING" id="416591.Tlet_1331"/>
<organism evidence="11 12">
    <name type="scientific">Pseudothermotoga lettingae (strain ATCC BAA-301 / DSM 14385 / NBRC 107922 / TMO)</name>
    <name type="common">Thermotoga lettingae</name>
    <dbReference type="NCBI Taxonomy" id="416591"/>
    <lineage>
        <taxon>Bacteria</taxon>
        <taxon>Thermotogati</taxon>
        <taxon>Thermotogota</taxon>
        <taxon>Thermotogae</taxon>
        <taxon>Thermotogales</taxon>
        <taxon>Thermotogaceae</taxon>
        <taxon>Pseudothermotoga</taxon>
    </lineage>
</organism>
<evidence type="ECO:0000256" key="7">
    <source>
        <dbReference type="ARBA" id="ARBA00043149"/>
    </source>
</evidence>
<evidence type="ECO:0000256" key="4">
    <source>
        <dbReference type="ARBA" id="ARBA00022777"/>
    </source>
</evidence>
<keyword evidence="5" id="KW-0319">Glycerol metabolism</keyword>
<dbReference type="EMBL" id="CP000812">
    <property type="protein sequence ID" value="ABV33888.1"/>
    <property type="molecule type" value="Genomic_DNA"/>
</dbReference>
<evidence type="ECO:0000313" key="12">
    <source>
        <dbReference type="Proteomes" id="UP000002016"/>
    </source>
</evidence>
<keyword evidence="12" id="KW-1185">Reference proteome</keyword>
<dbReference type="InterPro" id="IPR000577">
    <property type="entry name" value="Carb_kinase_FGGY"/>
</dbReference>
<dbReference type="Pfam" id="PF02782">
    <property type="entry name" value="FGGY_C"/>
    <property type="match status" value="1"/>
</dbReference>
<dbReference type="InterPro" id="IPR018485">
    <property type="entry name" value="FGGY_C"/>
</dbReference>
<feature type="domain" description="Carbohydrate kinase FGGY C-terminal" evidence="10">
    <location>
        <begin position="260"/>
        <end position="442"/>
    </location>
</feature>
<keyword evidence="3" id="KW-0547">Nucleotide-binding</keyword>
<dbReference type="InterPro" id="IPR018484">
    <property type="entry name" value="FGGY_N"/>
</dbReference>
<dbReference type="Pfam" id="PF00370">
    <property type="entry name" value="FGGY_N"/>
    <property type="match status" value="1"/>
</dbReference>
<evidence type="ECO:0000256" key="3">
    <source>
        <dbReference type="ARBA" id="ARBA00022741"/>
    </source>
</evidence>
<dbReference type="eggNOG" id="COG0554">
    <property type="taxonomic scope" value="Bacteria"/>
</dbReference>
<accession>A8F6V4</accession>
<dbReference type="InterPro" id="IPR043129">
    <property type="entry name" value="ATPase_NBD"/>
</dbReference>
<dbReference type="NCBIfam" id="NF000756">
    <property type="entry name" value="PRK00047.1"/>
    <property type="match status" value="1"/>
</dbReference>
<dbReference type="HOGENOM" id="CLU_009281_2_3_0"/>
<dbReference type="AlphaFoldDB" id="A8F6V4"/>
<protein>
    <recommendedName>
        <fullName evidence="7">ATP:glycerol 3-phosphotransferase</fullName>
    </recommendedName>
</protein>
<feature type="domain" description="Carbohydrate kinase FGGY N-terminal" evidence="9">
    <location>
        <begin position="4"/>
        <end position="248"/>
    </location>
</feature>
<name>A8F6V4_PSELT</name>
<evidence type="ECO:0000259" key="10">
    <source>
        <dbReference type="Pfam" id="PF02782"/>
    </source>
</evidence>
<dbReference type="InterPro" id="IPR018483">
    <property type="entry name" value="Carb_kinase_FGGY_CS"/>
</dbReference>
<comment type="similarity">
    <text evidence="1 8">Belongs to the FGGY kinase family.</text>
</comment>
<gene>
    <name evidence="11" type="ordered locus">Tlet_1331</name>
</gene>
<evidence type="ECO:0000256" key="8">
    <source>
        <dbReference type="RuleBase" id="RU003733"/>
    </source>
</evidence>
<dbReference type="PANTHER" id="PTHR10196">
    <property type="entry name" value="SUGAR KINASE"/>
    <property type="match status" value="1"/>
</dbReference>
<evidence type="ECO:0000259" key="9">
    <source>
        <dbReference type="Pfam" id="PF00370"/>
    </source>
</evidence>
<evidence type="ECO:0000256" key="6">
    <source>
        <dbReference type="ARBA" id="ARBA00022840"/>
    </source>
</evidence>
<dbReference type="PROSITE" id="PS00445">
    <property type="entry name" value="FGGY_KINASES_2"/>
    <property type="match status" value="1"/>
</dbReference>
<dbReference type="CDD" id="cd07769">
    <property type="entry name" value="ASKHA_NBD_FGGY_GK"/>
    <property type="match status" value="1"/>
</dbReference>
<proteinExistence type="inferred from homology"/>
<evidence type="ECO:0000313" key="11">
    <source>
        <dbReference type="EMBL" id="ABV33888.1"/>
    </source>
</evidence>
<dbReference type="PROSITE" id="PS00933">
    <property type="entry name" value="FGGY_KINASES_1"/>
    <property type="match status" value="1"/>
</dbReference>